<dbReference type="EMBL" id="CAJNNV010000122">
    <property type="protein sequence ID" value="CAE8581510.1"/>
    <property type="molecule type" value="Genomic_DNA"/>
</dbReference>
<name>A0A813CZX5_POLGL</name>
<feature type="region of interest" description="Disordered" evidence="1">
    <location>
        <begin position="251"/>
        <end position="273"/>
    </location>
</feature>
<keyword evidence="3" id="KW-1185">Reference proteome</keyword>
<feature type="region of interest" description="Disordered" evidence="1">
    <location>
        <begin position="321"/>
        <end position="360"/>
    </location>
</feature>
<evidence type="ECO:0000313" key="2">
    <source>
        <dbReference type="EMBL" id="CAE8581510.1"/>
    </source>
</evidence>
<proteinExistence type="predicted"/>
<organism evidence="2 3">
    <name type="scientific">Polarella glacialis</name>
    <name type="common">Dinoflagellate</name>
    <dbReference type="NCBI Taxonomy" id="89957"/>
    <lineage>
        <taxon>Eukaryota</taxon>
        <taxon>Sar</taxon>
        <taxon>Alveolata</taxon>
        <taxon>Dinophyceae</taxon>
        <taxon>Suessiales</taxon>
        <taxon>Suessiaceae</taxon>
        <taxon>Polarella</taxon>
    </lineage>
</organism>
<dbReference type="AlphaFoldDB" id="A0A813CZX5"/>
<evidence type="ECO:0000256" key="1">
    <source>
        <dbReference type="SAM" id="MobiDB-lite"/>
    </source>
</evidence>
<accession>A0A813CZX5</accession>
<gene>
    <name evidence="2" type="ORF">PGLA1383_LOCUS536</name>
</gene>
<comment type="caution">
    <text evidence="2">The sequence shown here is derived from an EMBL/GenBank/DDBJ whole genome shotgun (WGS) entry which is preliminary data.</text>
</comment>
<protein>
    <submittedName>
        <fullName evidence="2">Uncharacterized protein</fullName>
    </submittedName>
</protein>
<dbReference type="Proteomes" id="UP000654075">
    <property type="component" value="Unassembled WGS sequence"/>
</dbReference>
<sequence>MSWEEDHIWDAVSEALQPVAHLEVEWDLAKLTKRLKDYFRKGAKGLEYHDKTWLALINDYADSVFASIFQALGDRKWLSQVDFLFVLDAAIKDTFPKHLLERVPTAEFERAVLSAHDRAFEEQRYLPRLWDSVESLGLTGKARKKSYDAVEEGRKVAVKYLGQSPNEVKAFLSRWTDITVANLSKTTQGDPESAMPEIAAVRLFHSLIEADALPIALTSQHGPPPERWPFVDFAVRTAYAAHCGEAGGTEFRDKGKGKARGKGYGAKGGSSFIRPEQPVKEEAEAVIPGWHAKEEPSWQAKREPQDDFYFEDDFYFDTKPKEKELNATQESGVFESGFKRARADDGHDSWESKRHADDWR</sequence>
<reference evidence="2" key="1">
    <citation type="submission" date="2021-02" db="EMBL/GenBank/DDBJ databases">
        <authorList>
            <person name="Dougan E. K."/>
            <person name="Rhodes N."/>
            <person name="Thang M."/>
            <person name="Chan C."/>
        </authorList>
    </citation>
    <scope>NUCLEOTIDE SEQUENCE</scope>
</reference>
<dbReference type="OrthoDB" id="415740at2759"/>
<feature type="compositionally biased region" description="Basic and acidic residues" evidence="1">
    <location>
        <begin position="337"/>
        <end position="360"/>
    </location>
</feature>
<evidence type="ECO:0000313" key="3">
    <source>
        <dbReference type="Proteomes" id="UP000654075"/>
    </source>
</evidence>